<reference evidence="1" key="1">
    <citation type="journal article" date="2022" name="bioRxiv">
        <title>Sequencing and chromosome-scale assembly of the giantPleurodeles waltlgenome.</title>
        <authorList>
            <person name="Brown T."/>
            <person name="Elewa A."/>
            <person name="Iarovenko S."/>
            <person name="Subramanian E."/>
            <person name="Araus A.J."/>
            <person name="Petzold A."/>
            <person name="Susuki M."/>
            <person name="Suzuki K.-i.T."/>
            <person name="Hayashi T."/>
            <person name="Toyoda A."/>
            <person name="Oliveira C."/>
            <person name="Osipova E."/>
            <person name="Leigh N.D."/>
            <person name="Simon A."/>
            <person name="Yun M.H."/>
        </authorList>
    </citation>
    <scope>NUCLEOTIDE SEQUENCE</scope>
    <source>
        <strain evidence="1">20211129_DDA</strain>
        <tissue evidence="1">Liver</tissue>
    </source>
</reference>
<accession>A0AAV7TAQ5</accession>
<evidence type="ECO:0000313" key="1">
    <source>
        <dbReference type="EMBL" id="KAJ1173506.1"/>
    </source>
</evidence>
<comment type="caution">
    <text evidence="1">The sequence shown here is derived from an EMBL/GenBank/DDBJ whole genome shotgun (WGS) entry which is preliminary data.</text>
</comment>
<keyword evidence="2" id="KW-1185">Reference proteome</keyword>
<organism evidence="1 2">
    <name type="scientific">Pleurodeles waltl</name>
    <name type="common">Iberian ribbed newt</name>
    <dbReference type="NCBI Taxonomy" id="8319"/>
    <lineage>
        <taxon>Eukaryota</taxon>
        <taxon>Metazoa</taxon>
        <taxon>Chordata</taxon>
        <taxon>Craniata</taxon>
        <taxon>Vertebrata</taxon>
        <taxon>Euteleostomi</taxon>
        <taxon>Amphibia</taxon>
        <taxon>Batrachia</taxon>
        <taxon>Caudata</taxon>
        <taxon>Salamandroidea</taxon>
        <taxon>Salamandridae</taxon>
        <taxon>Pleurodelinae</taxon>
        <taxon>Pleurodeles</taxon>
    </lineage>
</organism>
<dbReference type="AlphaFoldDB" id="A0AAV7TAQ5"/>
<dbReference type="EMBL" id="JANPWB010000007">
    <property type="protein sequence ID" value="KAJ1173506.1"/>
    <property type="molecule type" value="Genomic_DNA"/>
</dbReference>
<protein>
    <submittedName>
        <fullName evidence="1">Uncharacterized protein</fullName>
    </submittedName>
</protein>
<name>A0AAV7TAQ5_PLEWA</name>
<gene>
    <name evidence="1" type="ORF">NDU88_005338</name>
</gene>
<dbReference type="Proteomes" id="UP001066276">
    <property type="component" value="Chromosome 4_1"/>
</dbReference>
<evidence type="ECO:0000313" key="2">
    <source>
        <dbReference type="Proteomes" id="UP001066276"/>
    </source>
</evidence>
<sequence length="139" mass="15683">MRDLWDLEREASTMPTLDKEVLSDGQLCIEMGVDTDKSEASGCKRKDGTYERVEETEVGLKQTALTGASRGLELVYCCSVHRVWVTGTFGRSGYQGDGIPRRAVVRERRRLERRRKMVGAIMDKLTWKTTISSMLCSST</sequence>
<proteinExistence type="predicted"/>